<gene>
    <name evidence="2" type="ORF">SCFA_190043</name>
</gene>
<dbReference type="InterPro" id="IPR035917">
    <property type="entry name" value="YjbQ-like_sf"/>
</dbReference>
<dbReference type="Pfam" id="PF01894">
    <property type="entry name" value="YjbQ"/>
    <property type="match status" value="1"/>
</dbReference>
<evidence type="ECO:0008006" key="3">
    <source>
        <dbReference type="Google" id="ProtNLM"/>
    </source>
</evidence>
<sequence>MGKKGVFMRFSITFPTRRNQELVDITERIRAVVAEHGAGARLCALYAMGATAAIMVQENWDPNIPADVITCLDRLVPKGVWLHDRIDGNGDAHIKAGIIGPSEVIPVEDSRLVLSTWQNIFFCEFDGPRAKREVLITLV</sequence>
<dbReference type="NCBIfam" id="TIGR00149">
    <property type="entry name" value="TIGR00149_YjbQ"/>
    <property type="match status" value="1"/>
</dbReference>
<name>A0A485M3I5_9ZZZZ</name>
<evidence type="ECO:0000256" key="1">
    <source>
        <dbReference type="ARBA" id="ARBA00005534"/>
    </source>
</evidence>
<comment type="similarity">
    <text evidence="1">Belongs to the UPF0047 family.</text>
</comment>
<dbReference type="PIRSF" id="PIRSF004681">
    <property type="entry name" value="UCP004681"/>
    <property type="match status" value="1"/>
</dbReference>
<dbReference type="EMBL" id="CAADRM010000080">
    <property type="protein sequence ID" value="VFU13489.1"/>
    <property type="molecule type" value="Genomic_DNA"/>
</dbReference>
<dbReference type="Gene3D" id="2.60.120.460">
    <property type="entry name" value="YjbQ-like"/>
    <property type="match status" value="1"/>
</dbReference>
<reference evidence="2" key="1">
    <citation type="submission" date="2019-03" db="EMBL/GenBank/DDBJ databases">
        <authorList>
            <person name="Hao L."/>
        </authorList>
    </citation>
    <scope>NUCLEOTIDE SEQUENCE</scope>
</reference>
<proteinExistence type="inferred from homology"/>
<accession>A0A485M3I5</accession>
<dbReference type="SUPFAM" id="SSF111038">
    <property type="entry name" value="YjbQ-like"/>
    <property type="match status" value="1"/>
</dbReference>
<dbReference type="AlphaFoldDB" id="A0A485M3I5"/>
<protein>
    <recommendedName>
        <fullName evidence="3">Secondary thiamine-phosphate synthase enzyme</fullName>
    </recommendedName>
</protein>
<dbReference type="InterPro" id="IPR001602">
    <property type="entry name" value="UPF0047_YjbQ-like"/>
</dbReference>
<dbReference type="PANTHER" id="PTHR30615">
    <property type="entry name" value="UNCHARACTERIZED PROTEIN YJBQ-RELATED"/>
    <property type="match status" value="1"/>
</dbReference>
<dbReference type="PANTHER" id="PTHR30615:SF8">
    <property type="entry name" value="UPF0047 PROTEIN C4A8.02C"/>
    <property type="match status" value="1"/>
</dbReference>
<organism evidence="2">
    <name type="scientific">anaerobic digester metagenome</name>
    <dbReference type="NCBI Taxonomy" id="1263854"/>
    <lineage>
        <taxon>unclassified sequences</taxon>
        <taxon>metagenomes</taxon>
        <taxon>ecological metagenomes</taxon>
    </lineage>
</organism>
<evidence type="ECO:0000313" key="2">
    <source>
        <dbReference type="EMBL" id="VFU13489.1"/>
    </source>
</evidence>